<keyword evidence="1" id="KW-0472">Membrane</keyword>
<accession>A0A2H0DWS2</accession>
<keyword evidence="1" id="KW-0812">Transmembrane</keyword>
<keyword evidence="1" id="KW-1133">Transmembrane helix</keyword>
<organism evidence="2 3">
    <name type="scientific">Candidatus Campbellbacteria bacterium CG22_combo_CG10-13_8_21_14_all_43_18</name>
    <dbReference type="NCBI Taxonomy" id="1974530"/>
    <lineage>
        <taxon>Bacteria</taxon>
        <taxon>Candidatus Campbelliibacteriota</taxon>
    </lineage>
</organism>
<proteinExistence type="predicted"/>
<reference evidence="2 3" key="1">
    <citation type="submission" date="2017-09" db="EMBL/GenBank/DDBJ databases">
        <title>Depth-based differentiation of microbial function through sediment-hosted aquifers and enrichment of novel symbionts in the deep terrestrial subsurface.</title>
        <authorList>
            <person name="Probst A.J."/>
            <person name="Ladd B."/>
            <person name="Jarett J.K."/>
            <person name="Geller-Mcgrath D.E."/>
            <person name="Sieber C.M."/>
            <person name="Emerson J.B."/>
            <person name="Anantharaman K."/>
            <person name="Thomas B.C."/>
            <person name="Malmstrom R."/>
            <person name="Stieglmeier M."/>
            <person name="Klingl A."/>
            <person name="Woyke T."/>
            <person name="Ryan C.M."/>
            <person name="Banfield J.F."/>
        </authorList>
    </citation>
    <scope>NUCLEOTIDE SEQUENCE [LARGE SCALE GENOMIC DNA]</scope>
    <source>
        <strain evidence="2">CG22_combo_CG10-13_8_21_14_all_43_18</strain>
    </source>
</reference>
<name>A0A2H0DWS2_9BACT</name>
<dbReference type="AlphaFoldDB" id="A0A2H0DWS2"/>
<dbReference type="Proteomes" id="UP000231276">
    <property type="component" value="Unassembled WGS sequence"/>
</dbReference>
<dbReference type="InterPro" id="IPR043993">
    <property type="entry name" value="T4SS_pilin"/>
</dbReference>
<evidence type="ECO:0000256" key="1">
    <source>
        <dbReference type="SAM" id="Phobius"/>
    </source>
</evidence>
<comment type="caution">
    <text evidence="2">The sequence shown here is derived from an EMBL/GenBank/DDBJ whole genome shotgun (WGS) entry which is preliminary data.</text>
</comment>
<gene>
    <name evidence="2" type="ORF">COW82_01180</name>
</gene>
<feature type="transmembrane region" description="Helical" evidence="1">
    <location>
        <begin position="13"/>
        <end position="31"/>
    </location>
</feature>
<feature type="transmembrane region" description="Helical" evidence="1">
    <location>
        <begin position="52"/>
        <end position="73"/>
    </location>
</feature>
<protein>
    <submittedName>
        <fullName evidence="2">Uncharacterized protein</fullName>
    </submittedName>
</protein>
<evidence type="ECO:0000313" key="2">
    <source>
        <dbReference type="EMBL" id="PIP86617.1"/>
    </source>
</evidence>
<dbReference type="Pfam" id="PF18895">
    <property type="entry name" value="T4SS_pilin"/>
    <property type="match status" value="1"/>
</dbReference>
<sequence>MLDNFIEAVLVEIIRPATVLLFVVALAYFLWGMVEFIRNASSNSNREDGKQHMLWGVIGMFIMASAAGIITVIKGTFGL</sequence>
<evidence type="ECO:0000313" key="3">
    <source>
        <dbReference type="Proteomes" id="UP000231276"/>
    </source>
</evidence>
<dbReference type="EMBL" id="PCTS01000015">
    <property type="protein sequence ID" value="PIP86617.1"/>
    <property type="molecule type" value="Genomic_DNA"/>
</dbReference>